<dbReference type="PANTHER" id="PTHR12001:SF85">
    <property type="entry name" value="SHORT CHAIN ISOPRENYL DIPHOSPHATE SYNTHASE"/>
    <property type="match status" value="1"/>
</dbReference>
<comment type="similarity">
    <text evidence="2 6">Belongs to the FPP/GGPP synthase family.</text>
</comment>
<comment type="caution">
    <text evidence="7">The sequence shown here is derived from an EMBL/GenBank/DDBJ whole genome shotgun (WGS) entry which is preliminary data.</text>
</comment>
<dbReference type="SUPFAM" id="SSF48576">
    <property type="entry name" value="Terpenoid synthases"/>
    <property type="match status" value="1"/>
</dbReference>
<evidence type="ECO:0000256" key="3">
    <source>
        <dbReference type="ARBA" id="ARBA00022679"/>
    </source>
</evidence>
<evidence type="ECO:0000256" key="6">
    <source>
        <dbReference type="RuleBase" id="RU004466"/>
    </source>
</evidence>
<dbReference type="PROSITE" id="PS00444">
    <property type="entry name" value="POLYPRENYL_SYNTHASE_2"/>
    <property type="match status" value="1"/>
</dbReference>
<accession>A0A3D9V2R6</accession>
<dbReference type="Pfam" id="PF00348">
    <property type="entry name" value="polyprenyl_synt"/>
    <property type="match status" value="1"/>
</dbReference>
<evidence type="ECO:0000313" key="8">
    <source>
        <dbReference type="Proteomes" id="UP000256253"/>
    </source>
</evidence>
<dbReference type="CDD" id="cd00685">
    <property type="entry name" value="Trans_IPPS_HT"/>
    <property type="match status" value="1"/>
</dbReference>
<dbReference type="Gene3D" id="1.10.600.10">
    <property type="entry name" value="Farnesyl Diphosphate Synthase"/>
    <property type="match status" value="1"/>
</dbReference>
<evidence type="ECO:0000256" key="2">
    <source>
        <dbReference type="ARBA" id="ARBA00006706"/>
    </source>
</evidence>
<comment type="cofactor">
    <cofactor evidence="1">
        <name>Mg(2+)</name>
        <dbReference type="ChEBI" id="CHEBI:18420"/>
    </cofactor>
</comment>
<dbReference type="PANTHER" id="PTHR12001">
    <property type="entry name" value="GERANYLGERANYL PYROPHOSPHATE SYNTHASE"/>
    <property type="match status" value="1"/>
</dbReference>
<keyword evidence="8" id="KW-1185">Reference proteome</keyword>
<dbReference type="InterPro" id="IPR000092">
    <property type="entry name" value="Polyprenyl_synt"/>
</dbReference>
<reference evidence="7 8" key="1">
    <citation type="submission" date="2018-08" db="EMBL/GenBank/DDBJ databases">
        <title>Sequencing the genomes of 1000 actinobacteria strains.</title>
        <authorList>
            <person name="Klenk H.-P."/>
        </authorList>
    </citation>
    <scope>NUCLEOTIDE SEQUENCE [LARGE SCALE GENOMIC DNA]</scope>
    <source>
        <strain evidence="7 8">DSM 22967</strain>
    </source>
</reference>
<evidence type="ECO:0000313" key="7">
    <source>
        <dbReference type="EMBL" id="REF31421.1"/>
    </source>
</evidence>
<protein>
    <submittedName>
        <fullName evidence="7">Geranylgeranyl diphosphate synthase type I</fullName>
    </submittedName>
</protein>
<dbReference type="AlphaFoldDB" id="A0A3D9V2R6"/>
<dbReference type="OrthoDB" id="4497239at2"/>
<organism evidence="7 8">
    <name type="scientific">Calidifontibacter indicus</name>
    <dbReference type="NCBI Taxonomy" id="419650"/>
    <lineage>
        <taxon>Bacteria</taxon>
        <taxon>Bacillati</taxon>
        <taxon>Actinomycetota</taxon>
        <taxon>Actinomycetes</taxon>
        <taxon>Micrococcales</taxon>
        <taxon>Dermacoccaceae</taxon>
        <taxon>Calidifontibacter</taxon>
    </lineage>
</organism>
<gene>
    <name evidence="7" type="ORF">DFJ65_2488</name>
</gene>
<proteinExistence type="inferred from homology"/>
<dbReference type="InterPro" id="IPR033749">
    <property type="entry name" value="Polyprenyl_synt_CS"/>
</dbReference>
<dbReference type="SFLD" id="SFLDG01017">
    <property type="entry name" value="Polyprenyl_Transferase_Like"/>
    <property type="match status" value="1"/>
</dbReference>
<evidence type="ECO:0000256" key="4">
    <source>
        <dbReference type="ARBA" id="ARBA00022723"/>
    </source>
</evidence>
<sequence>MPVEPPVVPSLDQLRAQVQVVLDRAHDQHAEQLAPIGTEMTALIDPIHALLRGGKRLRAAFCYWGYRAAGGAHSDAIVQVATAMEVFQAAALLHDDVMDRSDTRRGRPTAHRVLAAMHREHGWDGDADRFGEAGAILAGDLCLNWTDELYSTSGLPEAELRRGRAVFDLMRTQLMGGQYLDVLESVRPWESASTQDRIDRARLVIRYKSAKYTVEQPLLIGATAFGVDDDTRAALSEYGLALGEAFQLRDDLLGVYGDPEATGKPAGDDLREGKRTVLVAHTLDTATPTQIERFNELFGRADLDEAGVDWLRELVSSSGAVDATEAMISALSAHADAALDRATLTPEGERMLRDLVGIAVARNA</sequence>
<keyword evidence="5" id="KW-0460">Magnesium</keyword>
<dbReference type="GO" id="GO:0008299">
    <property type="term" value="P:isoprenoid biosynthetic process"/>
    <property type="evidence" value="ECO:0007669"/>
    <property type="project" value="InterPro"/>
</dbReference>
<dbReference type="SFLD" id="SFLDS00005">
    <property type="entry name" value="Isoprenoid_Synthase_Type_I"/>
    <property type="match status" value="1"/>
</dbReference>
<evidence type="ECO:0000256" key="1">
    <source>
        <dbReference type="ARBA" id="ARBA00001946"/>
    </source>
</evidence>
<dbReference type="InterPro" id="IPR008949">
    <property type="entry name" value="Isoprenoid_synthase_dom_sf"/>
</dbReference>
<dbReference type="GO" id="GO:0046872">
    <property type="term" value="F:metal ion binding"/>
    <property type="evidence" value="ECO:0007669"/>
    <property type="project" value="UniProtKB-KW"/>
</dbReference>
<dbReference type="Proteomes" id="UP000256253">
    <property type="component" value="Unassembled WGS sequence"/>
</dbReference>
<dbReference type="EMBL" id="QTUA01000001">
    <property type="protein sequence ID" value="REF31421.1"/>
    <property type="molecule type" value="Genomic_DNA"/>
</dbReference>
<dbReference type="PROSITE" id="PS00723">
    <property type="entry name" value="POLYPRENYL_SYNTHASE_1"/>
    <property type="match status" value="1"/>
</dbReference>
<evidence type="ECO:0000256" key="5">
    <source>
        <dbReference type="ARBA" id="ARBA00022842"/>
    </source>
</evidence>
<dbReference type="GO" id="GO:0004659">
    <property type="term" value="F:prenyltransferase activity"/>
    <property type="evidence" value="ECO:0007669"/>
    <property type="project" value="InterPro"/>
</dbReference>
<name>A0A3D9V2R6_9MICO</name>
<keyword evidence="3 6" id="KW-0808">Transferase</keyword>
<keyword evidence="4" id="KW-0479">Metal-binding</keyword>